<comment type="caution">
    <text evidence="2">The sequence shown here is derived from an EMBL/GenBank/DDBJ whole genome shotgun (WGS) entry which is preliminary data.</text>
</comment>
<name>A0A484FQE7_COLOR</name>
<proteinExistence type="predicted"/>
<dbReference type="STRING" id="1213857.A0A484FQE7"/>
<evidence type="ECO:0000256" key="1">
    <source>
        <dbReference type="SAM" id="MobiDB-lite"/>
    </source>
</evidence>
<dbReference type="Proteomes" id="UP000014480">
    <property type="component" value="Unassembled WGS sequence"/>
</dbReference>
<reference evidence="3" key="2">
    <citation type="journal article" date="2019" name="Mol. Plant Microbe Interact.">
        <title>Genome sequence resources for four phytopathogenic fungi from the Colletotrichum orbiculare species complex.</title>
        <authorList>
            <person name="Gan P."/>
            <person name="Tsushima A."/>
            <person name="Narusaka M."/>
            <person name="Narusaka Y."/>
            <person name="Takano Y."/>
            <person name="Kubo Y."/>
            <person name="Shirasu K."/>
        </authorList>
    </citation>
    <scope>GENOME REANNOTATION</scope>
    <source>
        <strain evidence="3">104-T / ATCC 96160 / CBS 514.97 / LARS 414 / MAFF 240422</strain>
    </source>
</reference>
<dbReference type="AlphaFoldDB" id="A0A484FQE7"/>
<evidence type="ECO:0000313" key="3">
    <source>
        <dbReference type="Proteomes" id="UP000014480"/>
    </source>
</evidence>
<evidence type="ECO:0000313" key="2">
    <source>
        <dbReference type="EMBL" id="TDZ20222.1"/>
    </source>
</evidence>
<evidence type="ECO:0008006" key="4">
    <source>
        <dbReference type="Google" id="ProtNLM"/>
    </source>
</evidence>
<accession>A0A484FQE7</accession>
<dbReference type="OrthoDB" id="5243589at2759"/>
<sequence>MAIDVDELILAPFREVVDSGRAASASTEAAQDEDAELARQMIKSAQVVSKEGERALGRIRPLWDSQVEKHGDAFKDTIADHDDLAEERRALEELLYDFEDFIEADTFDPAKFAEVQAATRAFALDRGAEPNVDIAASTTRAGEHSGELCQFRLRPCQSINHEPDVYSELALDREGDSRANLLKSGLLYRNVAWLYRDHWCWSGTDSKGKFGIFPQSRVNPHSLKEGLAVSHAKRSQASGPMRLFSRRRQSSAASSLSGET</sequence>
<organism evidence="2 3">
    <name type="scientific">Colletotrichum orbiculare (strain 104-T / ATCC 96160 / CBS 514.97 / LARS 414 / MAFF 240422)</name>
    <name type="common">Cucumber anthracnose fungus</name>
    <name type="synonym">Colletotrichum lagenarium</name>
    <dbReference type="NCBI Taxonomy" id="1213857"/>
    <lineage>
        <taxon>Eukaryota</taxon>
        <taxon>Fungi</taxon>
        <taxon>Dikarya</taxon>
        <taxon>Ascomycota</taxon>
        <taxon>Pezizomycotina</taxon>
        <taxon>Sordariomycetes</taxon>
        <taxon>Hypocreomycetidae</taxon>
        <taxon>Glomerellales</taxon>
        <taxon>Glomerellaceae</taxon>
        <taxon>Colletotrichum</taxon>
        <taxon>Colletotrichum orbiculare species complex</taxon>
    </lineage>
</organism>
<reference evidence="3" key="1">
    <citation type="journal article" date="2013" name="New Phytol.">
        <title>Comparative genomic and transcriptomic analyses reveal the hemibiotrophic stage shift of Colletotrichum fungi.</title>
        <authorList>
            <person name="Gan P."/>
            <person name="Ikeda K."/>
            <person name="Irieda H."/>
            <person name="Narusaka M."/>
            <person name="O'Connell R.J."/>
            <person name="Narusaka Y."/>
            <person name="Takano Y."/>
            <person name="Kubo Y."/>
            <person name="Shirasu K."/>
        </authorList>
    </citation>
    <scope>NUCLEOTIDE SEQUENCE [LARGE SCALE GENOMIC DNA]</scope>
    <source>
        <strain evidence="3">104-T / ATCC 96160 / CBS 514.97 / LARS 414 / MAFF 240422</strain>
    </source>
</reference>
<gene>
    <name evidence="2" type="ORF">Cob_v006916</name>
</gene>
<protein>
    <recommendedName>
        <fullName evidence="4">Sh3 domain-containing protein</fullName>
    </recommendedName>
</protein>
<keyword evidence="3" id="KW-1185">Reference proteome</keyword>
<dbReference type="EMBL" id="AMCV02000018">
    <property type="protein sequence ID" value="TDZ20222.1"/>
    <property type="molecule type" value="Genomic_DNA"/>
</dbReference>
<feature type="region of interest" description="Disordered" evidence="1">
    <location>
        <begin position="230"/>
        <end position="260"/>
    </location>
</feature>
<feature type="compositionally biased region" description="Low complexity" evidence="1">
    <location>
        <begin position="250"/>
        <end position="260"/>
    </location>
</feature>